<dbReference type="PANTHER" id="PTHR30251:SF4">
    <property type="entry name" value="SLR1668 PROTEIN"/>
    <property type="match status" value="1"/>
</dbReference>
<dbReference type="InterPro" id="IPR008962">
    <property type="entry name" value="PapD-like_sf"/>
</dbReference>
<organism evidence="3 4">
    <name type="scientific">Herbaspirillum lusitanum</name>
    <dbReference type="NCBI Taxonomy" id="213312"/>
    <lineage>
        <taxon>Bacteria</taxon>
        <taxon>Pseudomonadati</taxon>
        <taxon>Pseudomonadota</taxon>
        <taxon>Betaproteobacteria</taxon>
        <taxon>Burkholderiales</taxon>
        <taxon>Oxalobacteraceae</taxon>
        <taxon>Herbaspirillum</taxon>
    </lineage>
</organism>
<sequence length="229" mass="24174">MTALSIAAAFSGAAQASNFEISPVVLELSSARTAGVVKLINNDTHEVSLQIRAYDWTQVDSQDKLDPTQNLIISPPVFTLAPGASQTIRVVSKQAAGSQEIAYRLLIDEIPSAAAGAAINFKFRISMPVFIAPTGQSSTKLDWKLNAGKPPKLVIENSGNRRGRLLNLSLTLPSGKKVTLPTGGNPYTLAGLTRQYIIETDSPLGAGSKVRMTGTSDSGPIDTELTVAP</sequence>
<gene>
    <name evidence="3" type="ORF">PQR62_17250</name>
</gene>
<dbReference type="SUPFAM" id="SSF49354">
    <property type="entry name" value="PapD-like"/>
    <property type="match status" value="1"/>
</dbReference>
<reference evidence="3 4" key="1">
    <citation type="journal article" date="2024" name="Chem. Sci.">
        <title>Discovery of megapolipeptins by genome mining of a Burkholderiales bacteria collection.</title>
        <authorList>
            <person name="Paulo B.S."/>
            <person name="Recchia M.J.J."/>
            <person name="Lee S."/>
            <person name="Fergusson C.H."/>
            <person name="Romanowski S.B."/>
            <person name="Hernandez A."/>
            <person name="Krull N."/>
            <person name="Liu D.Y."/>
            <person name="Cavanagh H."/>
            <person name="Bos A."/>
            <person name="Gray C.A."/>
            <person name="Murphy B.T."/>
            <person name="Linington R.G."/>
            <person name="Eustaquio A.S."/>
        </authorList>
    </citation>
    <scope>NUCLEOTIDE SEQUENCE [LARGE SCALE GENOMIC DNA]</scope>
    <source>
        <strain evidence="3 4">RL21-008-BIB-A</strain>
    </source>
</reference>
<dbReference type="EMBL" id="JAQQFM010000007">
    <property type="protein sequence ID" value="MFL9926025.1"/>
    <property type="molecule type" value="Genomic_DNA"/>
</dbReference>
<dbReference type="Gene3D" id="2.60.40.10">
    <property type="entry name" value="Immunoglobulins"/>
    <property type="match status" value="1"/>
</dbReference>
<name>A0ABW9ADD4_9BURK</name>
<dbReference type="Proteomes" id="UP001629246">
    <property type="component" value="Unassembled WGS sequence"/>
</dbReference>
<keyword evidence="4" id="KW-1185">Reference proteome</keyword>
<dbReference type="InterPro" id="IPR016147">
    <property type="entry name" value="Pili_assmbl_chaperone_N"/>
</dbReference>
<dbReference type="Pfam" id="PF00345">
    <property type="entry name" value="PapD_N"/>
    <property type="match status" value="1"/>
</dbReference>
<evidence type="ECO:0000256" key="1">
    <source>
        <dbReference type="SAM" id="MobiDB-lite"/>
    </source>
</evidence>
<feature type="region of interest" description="Disordered" evidence="1">
    <location>
        <begin position="208"/>
        <end position="229"/>
    </location>
</feature>
<evidence type="ECO:0000259" key="2">
    <source>
        <dbReference type="Pfam" id="PF00345"/>
    </source>
</evidence>
<dbReference type="RefSeq" id="WP_408159224.1">
    <property type="nucleotide sequence ID" value="NZ_JAQQFM010000007.1"/>
</dbReference>
<dbReference type="InterPro" id="IPR050643">
    <property type="entry name" value="Periplasmic_pilus_chap"/>
</dbReference>
<accession>A0ABW9ADD4</accession>
<comment type="caution">
    <text evidence="3">The sequence shown here is derived from an EMBL/GenBank/DDBJ whole genome shotgun (WGS) entry which is preliminary data.</text>
</comment>
<proteinExistence type="predicted"/>
<feature type="domain" description="Pili assembly chaperone N-terminal" evidence="2">
    <location>
        <begin position="20"/>
        <end position="135"/>
    </location>
</feature>
<evidence type="ECO:0000313" key="3">
    <source>
        <dbReference type="EMBL" id="MFL9926025.1"/>
    </source>
</evidence>
<dbReference type="PANTHER" id="PTHR30251">
    <property type="entry name" value="PILUS ASSEMBLY CHAPERONE"/>
    <property type="match status" value="1"/>
</dbReference>
<protein>
    <submittedName>
        <fullName evidence="3">Fimbria/pilus periplasmic chaperone</fullName>
    </submittedName>
</protein>
<evidence type="ECO:0000313" key="4">
    <source>
        <dbReference type="Proteomes" id="UP001629246"/>
    </source>
</evidence>
<dbReference type="InterPro" id="IPR013783">
    <property type="entry name" value="Ig-like_fold"/>
</dbReference>